<organism evidence="8 9">
    <name type="scientific">[Candida] arabinofermentans NRRL YB-2248</name>
    <dbReference type="NCBI Taxonomy" id="983967"/>
    <lineage>
        <taxon>Eukaryota</taxon>
        <taxon>Fungi</taxon>
        <taxon>Dikarya</taxon>
        <taxon>Ascomycota</taxon>
        <taxon>Saccharomycotina</taxon>
        <taxon>Pichiomycetes</taxon>
        <taxon>Pichiales</taxon>
        <taxon>Pichiaceae</taxon>
        <taxon>Ogataea</taxon>
        <taxon>Ogataea/Candida clade</taxon>
    </lineage>
</organism>
<accession>A0A1E4T8L0</accession>
<dbReference type="GO" id="GO:0000178">
    <property type="term" value="C:exosome (RNase complex)"/>
    <property type="evidence" value="ECO:0007669"/>
    <property type="project" value="TreeGrafter"/>
</dbReference>
<evidence type="ECO:0000256" key="4">
    <source>
        <dbReference type="ARBA" id="ARBA00022884"/>
    </source>
</evidence>
<dbReference type="GO" id="GO:0003723">
    <property type="term" value="F:RNA binding"/>
    <property type="evidence" value="ECO:0007669"/>
    <property type="project" value="UniProtKB-UniRule"/>
</dbReference>
<dbReference type="EMBL" id="KV453847">
    <property type="protein sequence ID" value="ODV88073.1"/>
    <property type="molecule type" value="Genomic_DNA"/>
</dbReference>
<evidence type="ECO:0000256" key="5">
    <source>
        <dbReference type="ARBA" id="ARBA00023242"/>
    </source>
</evidence>
<dbReference type="GO" id="GO:0003677">
    <property type="term" value="F:DNA binding"/>
    <property type="evidence" value="ECO:0007669"/>
    <property type="project" value="TreeGrafter"/>
</dbReference>
<dbReference type="GO" id="GO:0000460">
    <property type="term" value="P:maturation of 5.8S rRNA"/>
    <property type="evidence" value="ECO:0007669"/>
    <property type="project" value="TreeGrafter"/>
</dbReference>
<evidence type="ECO:0000256" key="3">
    <source>
        <dbReference type="ARBA" id="ARBA00022552"/>
    </source>
</evidence>
<dbReference type="InterPro" id="IPR007146">
    <property type="entry name" value="Sas10/Utp3/C1D"/>
</dbReference>
<reference evidence="9" key="1">
    <citation type="submission" date="2016-04" db="EMBL/GenBank/DDBJ databases">
        <title>Comparative genomics of biotechnologically important yeasts.</title>
        <authorList>
            <consortium name="DOE Joint Genome Institute"/>
            <person name="Riley R."/>
            <person name="Haridas S."/>
            <person name="Wolfe K.H."/>
            <person name="Lopes M.R."/>
            <person name="Hittinger C.T."/>
            <person name="Goker M."/>
            <person name="Salamov A."/>
            <person name="Wisecaver J."/>
            <person name="Long T.M."/>
            <person name="Aerts A.L."/>
            <person name="Barry K."/>
            <person name="Choi C."/>
            <person name="Clum A."/>
            <person name="Coughlan A.Y."/>
            <person name="Deshpande S."/>
            <person name="Douglass A.P."/>
            <person name="Hanson S.J."/>
            <person name="Klenk H.-P."/>
            <person name="Labutti K."/>
            <person name="Lapidus A."/>
            <person name="Lindquist E."/>
            <person name="Lipzen A."/>
            <person name="Meier-Kolthoff J.P."/>
            <person name="Ohm R.A."/>
            <person name="Otillar R.P."/>
            <person name="Pangilinan J."/>
            <person name="Peng Y."/>
            <person name="Rokas A."/>
            <person name="Rosa C.A."/>
            <person name="Scheuner C."/>
            <person name="Sibirny A.A."/>
            <person name="Slot J.C."/>
            <person name="Stielow J.B."/>
            <person name="Sun H."/>
            <person name="Kurtzman C.P."/>
            <person name="Blackwell M."/>
            <person name="Grigoriev I.V."/>
            <person name="Jeffries T.W."/>
        </authorList>
    </citation>
    <scope>NUCLEOTIDE SEQUENCE [LARGE SCALE GENOMIC DNA]</scope>
    <source>
        <strain evidence="9">NRRL YB-2248</strain>
    </source>
</reference>
<dbReference type="PANTHER" id="PTHR15341:SF3">
    <property type="entry name" value="NUCLEAR NUCLEIC ACID-BINDING PROTEIN C1D"/>
    <property type="match status" value="1"/>
</dbReference>
<name>A0A1E4T8L0_9ASCO</name>
<feature type="compositionally biased region" description="Basic residues" evidence="7">
    <location>
        <begin position="182"/>
        <end position="200"/>
    </location>
</feature>
<gene>
    <name evidence="8" type="ORF">CANARDRAFT_228666</name>
</gene>
<dbReference type="PANTHER" id="PTHR15341">
    <property type="entry name" value="SUN-COR STEROID HORMONE RECEPTOR CO-REPRESSOR"/>
    <property type="match status" value="1"/>
</dbReference>
<comment type="similarity">
    <text evidence="2 6">Belongs to the C1D family.</text>
</comment>
<sequence>MEDLNTVKQLINTFENGLNEFDTKLMNDLLSNNLNEKIQEIESSNFNKNHIKKAELYNTYSYLITSIYFIYLKINGLNNDNKHSIMNELNKVKSYINRCKLSINNKEKEELNEKKSQKEANEFIKRQLSGGSGNTTTTTTTYEPTISKVQFEGKHTKFTTTKEDNKQLNKEQVRKLNEKVNKHVKKSNNKGKIVKKRGNK</sequence>
<dbReference type="Pfam" id="PF04000">
    <property type="entry name" value="Sas10_Utp3"/>
    <property type="match status" value="1"/>
</dbReference>
<keyword evidence="9" id="KW-1185">Reference proteome</keyword>
<keyword evidence="5 6" id="KW-0539">Nucleus</keyword>
<dbReference type="Proteomes" id="UP000094801">
    <property type="component" value="Unassembled WGS sequence"/>
</dbReference>
<feature type="region of interest" description="Disordered" evidence="7">
    <location>
        <begin position="124"/>
        <end position="147"/>
    </location>
</feature>
<evidence type="ECO:0000256" key="7">
    <source>
        <dbReference type="SAM" id="MobiDB-lite"/>
    </source>
</evidence>
<keyword evidence="4 6" id="KW-0694">RNA-binding</keyword>
<dbReference type="InterPro" id="IPR011082">
    <property type="entry name" value="Exosome-assoc_fac/DNA_repair"/>
</dbReference>
<evidence type="ECO:0000256" key="1">
    <source>
        <dbReference type="ARBA" id="ARBA00004123"/>
    </source>
</evidence>
<comment type="function">
    <text evidence="6">Required for exosome-dependent processing of pre-rRNA and small nucleolar RNA (snRNA) precursors. Involved in processing of 35S pre-rRNA at the A0, A1 and A2 sites.</text>
</comment>
<evidence type="ECO:0000256" key="2">
    <source>
        <dbReference type="ARBA" id="ARBA00009154"/>
    </source>
</evidence>
<dbReference type="OrthoDB" id="1421013at2759"/>
<proteinExistence type="inferred from homology"/>
<protein>
    <recommendedName>
        <fullName evidence="6">Exosome complex protein</fullName>
    </recommendedName>
</protein>
<evidence type="ECO:0000313" key="9">
    <source>
        <dbReference type="Proteomes" id="UP000094801"/>
    </source>
</evidence>
<dbReference type="STRING" id="983967.A0A1E4T8L0"/>
<dbReference type="GO" id="GO:0010468">
    <property type="term" value="P:regulation of gene expression"/>
    <property type="evidence" value="ECO:0007669"/>
    <property type="project" value="TreeGrafter"/>
</dbReference>
<comment type="subcellular location">
    <subcellularLocation>
        <location evidence="1 6">Nucleus</location>
    </subcellularLocation>
</comment>
<feature type="region of interest" description="Disordered" evidence="7">
    <location>
        <begin position="178"/>
        <end position="200"/>
    </location>
</feature>
<evidence type="ECO:0000313" key="8">
    <source>
        <dbReference type="EMBL" id="ODV88073.1"/>
    </source>
</evidence>
<dbReference type="GO" id="GO:0005730">
    <property type="term" value="C:nucleolus"/>
    <property type="evidence" value="ECO:0007669"/>
    <property type="project" value="TreeGrafter"/>
</dbReference>
<keyword evidence="3 6" id="KW-0698">rRNA processing</keyword>
<dbReference type="AlphaFoldDB" id="A0A1E4T8L0"/>
<evidence type="ECO:0000256" key="6">
    <source>
        <dbReference type="RuleBase" id="RU368003"/>
    </source>
</evidence>